<evidence type="ECO:0000313" key="3">
    <source>
        <dbReference type="EMBL" id="KAF3608682.1"/>
    </source>
</evidence>
<keyword evidence="2" id="KW-0472">Membrane</keyword>
<evidence type="ECO:0000256" key="2">
    <source>
        <dbReference type="SAM" id="Phobius"/>
    </source>
</evidence>
<keyword evidence="4" id="KW-1185">Reference proteome</keyword>
<comment type="caution">
    <text evidence="3">The sequence shown here is derived from an EMBL/GenBank/DDBJ whole genome shotgun (WGS) entry which is preliminary data.</text>
</comment>
<keyword evidence="2" id="KW-1133">Transmembrane helix</keyword>
<evidence type="ECO:0000256" key="1">
    <source>
        <dbReference type="SAM" id="MobiDB-lite"/>
    </source>
</evidence>
<reference evidence="3 4" key="1">
    <citation type="journal article" date="2020" name="BMC Genomics">
        <title>Intraspecific diversification of the crop wild relative Brassica cretica Lam. using demographic model selection.</title>
        <authorList>
            <person name="Kioukis A."/>
            <person name="Michalopoulou V.A."/>
            <person name="Briers L."/>
            <person name="Pirintsos S."/>
            <person name="Studholme D.J."/>
            <person name="Pavlidis P."/>
            <person name="Sarris P.F."/>
        </authorList>
    </citation>
    <scope>NUCLEOTIDE SEQUENCE [LARGE SCALE GENOMIC DNA]</scope>
    <source>
        <strain evidence="4">cv. PFS-1207/04</strain>
    </source>
</reference>
<protein>
    <submittedName>
        <fullName evidence="3">Uncharacterized protein</fullName>
    </submittedName>
</protein>
<sequence>MIMLIRLRSEGGRLSSCHSSGRSLFGDFIFVRFSFFYFALRTGWFSPRWRPLAIVPSLLGVGSSSLVVRWFDFAPLYLVESPCRDHLFQACLGIRCVSLTWKFCAFRSPSSLFRSPSDWCYDSRYSSFALSIVTVAFVVTCFLAMASLSSSSSMNRFDLCSVSLSVCVLFILRSSRSFDLYHKVLIKAVMAILSGTFTRDTIVLNLPVKFLRDSVGLFFFLSLSEVRVVIVSSCLCAGPTRKQTQSVVGYDAPIQQELGVFLELTTPKKLRNVLDKEQREYTQKRKEKRDYPPLGFSHTRDSKRSPARSEPRLRLPLPPTARLCRIRPPITPREARAVEPEHLAVASLIRFRVTTSYLNLKIQIYNCNKLRSDEIEYENEYVYDIENEYENEDENVNENENVSMNLLDVLFGPPRTGGSLKSRMCEPAGQ</sequence>
<feature type="compositionally biased region" description="Basic and acidic residues" evidence="1">
    <location>
        <begin position="275"/>
        <end position="291"/>
    </location>
</feature>
<name>A0ABQ7EYF8_BRACR</name>
<feature type="compositionally biased region" description="Basic and acidic residues" evidence="1">
    <location>
        <begin position="298"/>
        <end position="313"/>
    </location>
</feature>
<organism evidence="3 4">
    <name type="scientific">Brassica cretica</name>
    <name type="common">Mustard</name>
    <dbReference type="NCBI Taxonomy" id="69181"/>
    <lineage>
        <taxon>Eukaryota</taxon>
        <taxon>Viridiplantae</taxon>
        <taxon>Streptophyta</taxon>
        <taxon>Embryophyta</taxon>
        <taxon>Tracheophyta</taxon>
        <taxon>Spermatophyta</taxon>
        <taxon>Magnoliopsida</taxon>
        <taxon>eudicotyledons</taxon>
        <taxon>Gunneridae</taxon>
        <taxon>Pentapetalae</taxon>
        <taxon>rosids</taxon>
        <taxon>malvids</taxon>
        <taxon>Brassicales</taxon>
        <taxon>Brassicaceae</taxon>
        <taxon>Brassiceae</taxon>
        <taxon>Brassica</taxon>
    </lineage>
</organism>
<feature type="transmembrane region" description="Helical" evidence="2">
    <location>
        <begin position="125"/>
        <end position="148"/>
    </location>
</feature>
<accession>A0ABQ7EYF8</accession>
<evidence type="ECO:0000313" key="4">
    <source>
        <dbReference type="Proteomes" id="UP000266723"/>
    </source>
</evidence>
<gene>
    <name evidence="3" type="ORF">DY000_02049583</name>
</gene>
<feature type="region of interest" description="Disordered" evidence="1">
    <location>
        <begin position="275"/>
        <end position="314"/>
    </location>
</feature>
<keyword evidence="2" id="KW-0812">Transmembrane</keyword>
<proteinExistence type="predicted"/>
<dbReference type="EMBL" id="QGKV02000297">
    <property type="protein sequence ID" value="KAF3608682.1"/>
    <property type="molecule type" value="Genomic_DNA"/>
</dbReference>
<dbReference type="Proteomes" id="UP000266723">
    <property type="component" value="Unassembled WGS sequence"/>
</dbReference>